<dbReference type="Pfam" id="PF00106">
    <property type="entry name" value="adh_short"/>
    <property type="match status" value="1"/>
</dbReference>
<dbReference type="OrthoDB" id="109589at2"/>
<dbReference type="Proteomes" id="UP000218968">
    <property type="component" value="Chromosome"/>
</dbReference>
<dbReference type="PANTHER" id="PTHR24320:SF148">
    <property type="entry name" value="NAD(P)-BINDING ROSSMANN-FOLD SUPERFAMILY PROTEIN"/>
    <property type="match status" value="1"/>
</dbReference>
<dbReference type="PANTHER" id="PTHR24320">
    <property type="entry name" value="RETINOL DEHYDROGENASE"/>
    <property type="match status" value="1"/>
</dbReference>
<keyword evidence="4" id="KW-1185">Reference proteome</keyword>
<reference evidence="4" key="1">
    <citation type="submission" date="2017-09" db="EMBL/GenBank/DDBJ databases">
        <title>Luteimonas liuhanmingii sp.nov., isolated from the intestinal contents of Tibetan Plateau Pika in Yushu, Qinghai Province, China.</title>
        <authorList>
            <person name="Gui Z."/>
        </authorList>
    </citation>
    <scope>NUCLEOTIDE SEQUENCE [LARGE SCALE GENOMIC DNA]</scope>
    <source>
        <strain evidence="4">100111</strain>
    </source>
</reference>
<evidence type="ECO:0000313" key="3">
    <source>
        <dbReference type="EMBL" id="ATD67295.1"/>
    </source>
</evidence>
<evidence type="ECO:0000256" key="1">
    <source>
        <dbReference type="ARBA" id="ARBA00006484"/>
    </source>
</evidence>
<organism evidence="3 4">
    <name type="scientific">Luteimonas chenhongjianii</name>
    <dbReference type="NCBI Taxonomy" id="2006110"/>
    <lineage>
        <taxon>Bacteria</taxon>
        <taxon>Pseudomonadati</taxon>
        <taxon>Pseudomonadota</taxon>
        <taxon>Gammaproteobacteria</taxon>
        <taxon>Lysobacterales</taxon>
        <taxon>Lysobacteraceae</taxon>
        <taxon>Luteimonas</taxon>
    </lineage>
</organism>
<name>A0A290XDS5_9GAMM</name>
<dbReference type="InterPro" id="IPR036291">
    <property type="entry name" value="NAD(P)-bd_dom_sf"/>
</dbReference>
<accession>A0A290XDS5</accession>
<dbReference type="PROSITE" id="PS51318">
    <property type="entry name" value="TAT"/>
    <property type="match status" value="1"/>
</dbReference>
<evidence type="ECO:0000313" key="4">
    <source>
        <dbReference type="Proteomes" id="UP000218968"/>
    </source>
</evidence>
<dbReference type="KEGG" id="lum:CNR27_07455"/>
<dbReference type="InterPro" id="IPR006311">
    <property type="entry name" value="TAT_signal"/>
</dbReference>
<dbReference type="InterPro" id="IPR002347">
    <property type="entry name" value="SDR_fam"/>
</dbReference>
<dbReference type="EMBL" id="CP023406">
    <property type="protein sequence ID" value="ATD67295.1"/>
    <property type="molecule type" value="Genomic_DNA"/>
</dbReference>
<gene>
    <name evidence="3" type="ORF">CNR27_07455</name>
</gene>
<protein>
    <submittedName>
        <fullName evidence="3">Oxidoreductase</fullName>
    </submittedName>
</protein>
<dbReference type="Gene3D" id="3.40.50.720">
    <property type="entry name" value="NAD(P)-binding Rossmann-like Domain"/>
    <property type="match status" value="1"/>
</dbReference>
<dbReference type="PRINTS" id="PR00081">
    <property type="entry name" value="GDHRDH"/>
</dbReference>
<dbReference type="GO" id="GO:0016491">
    <property type="term" value="F:oxidoreductase activity"/>
    <property type="evidence" value="ECO:0007669"/>
    <property type="project" value="UniProtKB-KW"/>
</dbReference>
<dbReference type="SUPFAM" id="SSF51735">
    <property type="entry name" value="NAD(P)-binding Rossmann-fold domains"/>
    <property type="match status" value="1"/>
</dbReference>
<dbReference type="RefSeq" id="WP_096297617.1">
    <property type="nucleotide sequence ID" value="NZ_CP023406.1"/>
</dbReference>
<proteinExistence type="inferred from homology"/>
<sequence length="313" mass="33069">MTLDIRRRRLLQAGALAALSTALPGLARSRDLDAGTTAEQATAGLDLRGRTIVVTGCNSGIGRETMRVLALRGAHVIGTARSRATGEAACAAIEGRATPVVLDLADFDSVVTASDTIRALDIPLDAVVCNAGVVLDTLEQVRGLEKTFVVNHLGHYLLVRRLLDRVTAAPQGRVVVLGSADERNAPPGGIQFDDLSGGSWEARYAHSKLANGLFSLELARRLAGTRATSNCVSPGHTRTNILRNVGNGYRSDARSVQQGAATPCWLAASPGAAGRTGGFWRDFAPAAQSDAQRDPAMAARLWTVSETLVRDWL</sequence>
<dbReference type="AlphaFoldDB" id="A0A290XDS5"/>
<evidence type="ECO:0000256" key="2">
    <source>
        <dbReference type="ARBA" id="ARBA00023002"/>
    </source>
</evidence>
<keyword evidence="2" id="KW-0560">Oxidoreductase</keyword>
<comment type="similarity">
    <text evidence="1">Belongs to the short-chain dehydrogenases/reductases (SDR) family.</text>
</comment>